<accession>A0A369KRB5</accession>
<dbReference type="Gene3D" id="1.10.8.10">
    <property type="entry name" value="DNA helicase RuvA subunit, C-terminal domain"/>
    <property type="match status" value="1"/>
</dbReference>
<dbReference type="InterPro" id="IPR014956">
    <property type="entry name" value="ParBc_2"/>
</dbReference>
<evidence type="ECO:0000313" key="1">
    <source>
        <dbReference type="EMBL" id="RDB35387.1"/>
    </source>
</evidence>
<comment type="caution">
    <text evidence="1">The sequence shown here is derived from an EMBL/GenBank/DDBJ whole genome shotgun (WGS) entry which is preliminary data.</text>
</comment>
<name>A0A369KRB5_9BACT</name>
<dbReference type="Pfam" id="PF08857">
    <property type="entry name" value="ParBc_2"/>
    <property type="match status" value="1"/>
</dbReference>
<dbReference type="EMBL" id="QOVW01000088">
    <property type="protein sequence ID" value="RDB35387.1"/>
    <property type="molecule type" value="Genomic_DNA"/>
</dbReference>
<dbReference type="Gene3D" id="3.90.1530.10">
    <property type="entry name" value="Conserved hypothetical protein from pyrococcus furiosus pfu- 392566-001, ParB domain"/>
    <property type="match status" value="1"/>
</dbReference>
<evidence type="ECO:0000313" key="2">
    <source>
        <dbReference type="Proteomes" id="UP000253934"/>
    </source>
</evidence>
<reference evidence="1" key="1">
    <citation type="submission" date="2018-04" db="EMBL/GenBank/DDBJ databases">
        <title>Draft genome sequence of the Candidatus Spirobacillus cienkowskii, a pathogen of freshwater Daphnia species, reconstructed from hemolymph metagenomic reads.</title>
        <authorList>
            <person name="Bresciani L."/>
            <person name="Lemos L.N."/>
            <person name="Wale N."/>
            <person name="Lin J.Y."/>
            <person name="Fernandes G.R."/>
            <person name="Duffy M.A."/>
            <person name="Rodrigues J.M."/>
        </authorList>
    </citation>
    <scope>NUCLEOTIDE SEQUENCE [LARGE SCALE GENOMIC DNA]</scope>
    <source>
        <strain evidence="1">Binning01</strain>
    </source>
</reference>
<dbReference type="AlphaFoldDB" id="A0A369KRB5"/>
<dbReference type="Proteomes" id="UP000253934">
    <property type="component" value="Unassembled WGS sequence"/>
</dbReference>
<dbReference type="InterPro" id="IPR036086">
    <property type="entry name" value="ParB/Sulfiredoxin_sf"/>
</dbReference>
<sequence>MRNIKINFNKLSILIIPQFFFIGCKSTFANMIKNNDYVYCKKNNEKLEKSYPKCSQITDVNQICILSTSDLRPTQFNIGQEYVNTLFKKVTNNPQRIKNLYCDKPFDIVVGPDSENGFFVIDGHHRLILANELYKNKNYEIKLLFKVKKNYMLEKPKISKKEFWIDMKNNNFVYLKDKGESKDFNELPKAINNLTNDPYRSLVGFIADDRSKFCFDKNLESFSNYAEFYWADYFRKFNGLIKYEDFTSYKDFKNKIIYFNINKNNIIKNICKIKLASDLPGYTKQDNIEGTLVVDEYTRGCPT</sequence>
<dbReference type="PROSITE" id="PS51257">
    <property type="entry name" value="PROKAR_LIPOPROTEIN"/>
    <property type="match status" value="1"/>
</dbReference>
<dbReference type="CDD" id="cd16390">
    <property type="entry name" value="ParB_N_Srx_like"/>
    <property type="match status" value="1"/>
</dbReference>
<proteinExistence type="predicted"/>
<dbReference type="SUPFAM" id="SSF110849">
    <property type="entry name" value="ParB/Sulfiredoxin"/>
    <property type="match status" value="1"/>
</dbReference>
<protein>
    <recommendedName>
        <fullName evidence="3">ParB/Sulfiredoxin domain-containing protein</fullName>
    </recommendedName>
</protein>
<gene>
    <name evidence="1" type="ORF">DCC88_10580</name>
</gene>
<evidence type="ECO:0008006" key="3">
    <source>
        <dbReference type="Google" id="ProtNLM"/>
    </source>
</evidence>
<organism evidence="1 2">
    <name type="scientific">Spirobacillus cienkowskii</name>
    <dbReference type="NCBI Taxonomy" id="495820"/>
    <lineage>
        <taxon>Bacteria</taxon>
        <taxon>Pseudomonadati</taxon>
        <taxon>Bdellovibrionota</taxon>
        <taxon>Oligoflexia</taxon>
        <taxon>Silvanigrellales</taxon>
        <taxon>Spirobacillus</taxon>
    </lineage>
</organism>
<keyword evidence="2" id="KW-1185">Reference proteome</keyword>